<proteinExistence type="inferred from homology"/>
<dbReference type="InterPro" id="IPR022278">
    <property type="entry name" value="Pser_aminoTfrase"/>
</dbReference>
<dbReference type="GO" id="GO:0004760">
    <property type="term" value="F:L-serine-pyruvate transaminase activity"/>
    <property type="evidence" value="ECO:0007669"/>
    <property type="project" value="TreeGrafter"/>
</dbReference>
<accession>A0A6J7EA89</accession>
<evidence type="ECO:0000313" key="13">
    <source>
        <dbReference type="EMBL" id="CAB4878110.1"/>
    </source>
</evidence>
<dbReference type="AlphaFoldDB" id="A0A6J7EA89"/>
<evidence type="ECO:0000256" key="1">
    <source>
        <dbReference type="ARBA" id="ARBA00001933"/>
    </source>
</evidence>
<dbReference type="NCBIfam" id="TIGR01366">
    <property type="entry name" value="serC_3"/>
    <property type="match status" value="1"/>
</dbReference>
<dbReference type="InterPro" id="IPR006272">
    <property type="entry name" value="Pser_aminoTfrase_mycobac"/>
</dbReference>
<keyword evidence="11" id="KW-0718">Serine biosynthesis</keyword>
<feature type="domain" description="Aminotransferase class V" evidence="12">
    <location>
        <begin position="39"/>
        <end position="332"/>
    </location>
</feature>
<organism evidence="13">
    <name type="scientific">freshwater metagenome</name>
    <dbReference type="NCBI Taxonomy" id="449393"/>
    <lineage>
        <taxon>unclassified sequences</taxon>
        <taxon>metagenomes</taxon>
        <taxon>ecological metagenomes</taxon>
    </lineage>
</organism>
<evidence type="ECO:0000256" key="2">
    <source>
        <dbReference type="ARBA" id="ARBA00005099"/>
    </source>
</evidence>
<dbReference type="Pfam" id="PF00266">
    <property type="entry name" value="Aminotran_5"/>
    <property type="match status" value="1"/>
</dbReference>
<comment type="pathway">
    <text evidence="2">Amino-acid biosynthesis; L-serine biosynthesis; L-serine from 3-phospho-D-glycerate: step 2/3.</text>
</comment>
<dbReference type="EMBL" id="CAFBLN010000076">
    <property type="protein sequence ID" value="CAB4878110.1"/>
    <property type="molecule type" value="Genomic_DNA"/>
</dbReference>
<dbReference type="GO" id="GO:0008453">
    <property type="term" value="F:alanine-glyoxylate transaminase activity"/>
    <property type="evidence" value="ECO:0007669"/>
    <property type="project" value="TreeGrafter"/>
</dbReference>
<comment type="cofactor">
    <cofactor evidence="1">
        <name>pyridoxal 5'-phosphate</name>
        <dbReference type="ChEBI" id="CHEBI:597326"/>
    </cofactor>
</comment>
<keyword evidence="8" id="KW-0808">Transferase</keyword>
<dbReference type="PANTHER" id="PTHR21152">
    <property type="entry name" value="AMINOTRANSFERASE CLASS V"/>
    <property type="match status" value="1"/>
</dbReference>
<reference evidence="13" key="1">
    <citation type="submission" date="2020-05" db="EMBL/GenBank/DDBJ databases">
        <authorList>
            <person name="Chiriac C."/>
            <person name="Salcher M."/>
            <person name="Ghai R."/>
            <person name="Kavagutti S V."/>
        </authorList>
    </citation>
    <scope>NUCLEOTIDE SEQUENCE</scope>
</reference>
<evidence type="ECO:0000256" key="5">
    <source>
        <dbReference type="ARBA" id="ARBA00022490"/>
    </source>
</evidence>
<dbReference type="GO" id="GO:0004648">
    <property type="term" value="F:O-phospho-L-serine:2-oxoglutarate aminotransferase activity"/>
    <property type="evidence" value="ECO:0007669"/>
    <property type="project" value="UniProtKB-EC"/>
</dbReference>
<dbReference type="InterPro" id="IPR000192">
    <property type="entry name" value="Aminotrans_V_dom"/>
</dbReference>
<evidence type="ECO:0000256" key="9">
    <source>
        <dbReference type="ARBA" id="ARBA00022898"/>
    </source>
</evidence>
<dbReference type="GO" id="GO:0008615">
    <property type="term" value="P:pyridoxine biosynthetic process"/>
    <property type="evidence" value="ECO:0007669"/>
    <property type="project" value="UniProtKB-KW"/>
</dbReference>
<dbReference type="GO" id="GO:0006564">
    <property type="term" value="P:L-serine biosynthetic process"/>
    <property type="evidence" value="ECO:0007669"/>
    <property type="project" value="UniProtKB-KW"/>
</dbReference>
<keyword evidence="7" id="KW-0028">Amino-acid biosynthesis</keyword>
<dbReference type="InterPro" id="IPR015422">
    <property type="entry name" value="PyrdxlP-dep_Trfase_small"/>
</dbReference>
<keyword evidence="9" id="KW-0663">Pyridoxal phosphate</keyword>
<dbReference type="UniPathway" id="UPA00135">
    <property type="reaction ID" value="UER00197"/>
</dbReference>
<evidence type="ECO:0000256" key="11">
    <source>
        <dbReference type="ARBA" id="ARBA00023299"/>
    </source>
</evidence>
<dbReference type="PIRSF" id="PIRSF000525">
    <property type="entry name" value="SerC"/>
    <property type="match status" value="1"/>
</dbReference>
<dbReference type="InterPro" id="IPR015424">
    <property type="entry name" value="PyrdxlP-dep_Trfase"/>
</dbReference>
<evidence type="ECO:0000256" key="7">
    <source>
        <dbReference type="ARBA" id="ARBA00022605"/>
    </source>
</evidence>
<name>A0A6J7EA89_9ZZZZ</name>
<keyword evidence="5" id="KW-0963">Cytoplasm</keyword>
<evidence type="ECO:0000256" key="3">
    <source>
        <dbReference type="ARBA" id="ARBA00006904"/>
    </source>
</evidence>
<dbReference type="InterPro" id="IPR015421">
    <property type="entry name" value="PyrdxlP-dep_Trfase_major"/>
</dbReference>
<evidence type="ECO:0000256" key="10">
    <source>
        <dbReference type="ARBA" id="ARBA00023096"/>
    </source>
</evidence>
<evidence type="ECO:0000256" key="6">
    <source>
        <dbReference type="ARBA" id="ARBA00022576"/>
    </source>
</evidence>
<evidence type="ECO:0000256" key="8">
    <source>
        <dbReference type="ARBA" id="ARBA00022679"/>
    </source>
</evidence>
<sequence>MTSPSDIRIPAELLPRDGRFGAGPSKVRREQLEALLADGSTYMGTSHRQNTVKSKVGEVREGLTSLFNLPEDYEVLLGNGGTTCFWDAATFHLVRQQSQHLNFGEFSSKFTTAVKDAPHLNDPQIIKSEPGTHPEAVTDETVDLYGLTHNETSTGVSMKIRRPAGSTGLVAVDATSAAGGLRVDPTQFDCYYFAPQKSFASDGGLWLALCSPKAVARIEELKGSGRWTPAFLDLGIALENSRLNQTYNTPALATIHMLASQIKWFNDNGGMDFSAGRSDRSAEILYSWADASDFATPFVQDPDKRSHVIATIDFDQSIDAAVIAQVLRANGVVDTEPYRKLGRNQLRIAMFPGIDPEDVAAVCASINYIVGALAS</sequence>
<protein>
    <recommendedName>
        <fullName evidence="4">phosphoserine transaminase</fullName>
        <ecNumber evidence="4">2.6.1.52</ecNumber>
    </recommendedName>
</protein>
<evidence type="ECO:0000259" key="12">
    <source>
        <dbReference type="Pfam" id="PF00266"/>
    </source>
</evidence>
<dbReference type="EC" id="2.6.1.52" evidence="4"/>
<dbReference type="Gene3D" id="3.40.640.10">
    <property type="entry name" value="Type I PLP-dependent aspartate aminotransferase-like (Major domain)"/>
    <property type="match status" value="1"/>
</dbReference>
<dbReference type="GO" id="GO:0005777">
    <property type="term" value="C:peroxisome"/>
    <property type="evidence" value="ECO:0007669"/>
    <property type="project" value="TreeGrafter"/>
</dbReference>
<keyword evidence="10" id="KW-0664">Pyridoxine biosynthesis</keyword>
<dbReference type="SUPFAM" id="SSF53383">
    <property type="entry name" value="PLP-dependent transferases"/>
    <property type="match status" value="1"/>
</dbReference>
<dbReference type="Gene3D" id="3.90.1150.10">
    <property type="entry name" value="Aspartate Aminotransferase, domain 1"/>
    <property type="match status" value="1"/>
</dbReference>
<evidence type="ECO:0000256" key="4">
    <source>
        <dbReference type="ARBA" id="ARBA00013030"/>
    </source>
</evidence>
<dbReference type="PANTHER" id="PTHR21152:SF40">
    <property type="entry name" value="ALANINE--GLYOXYLATE AMINOTRANSFERASE"/>
    <property type="match status" value="1"/>
</dbReference>
<keyword evidence="6" id="KW-0032">Aminotransferase</keyword>
<dbReference type="GO" id="GO:0019265">
    <property type="term" value="P:glycine biosynthetic process, by transamination of glyoxylate"/>
    <property type="evidence" value="ECO:0007669"/>
    <property type="project" value="TreeGrafter"/>
</dbReference>
<comment type="similarity">
    <text evidence="3">Belongs to the class-V pyridoxal-phosphate-dependent aminotransferase family. SerC subfamily.</text>
</comment>
<gene>
    <name evidence="13" type="ORF">UFOPK3381_01191</name>
</gene>